<sequence length="107" mass="11503">MTERGVIMTFWSKRVLLGVVVFVSFSLIGFGVEIMQGAKMTGGTLRTYGAAAVVLFGFGYLLGMIWEHKSGFEKRRCSGKQYGVAVVAGLVVCAICGGCRRTPTLLS</sequence>
<reference evidence="2 3" key="1">
    <citation type="submission" date="2019-06" db="EMBL/GenBank/DDBJ databases">
        <title>Metagenome assembled Genome of Spiribacter salinus SL48-SHIP from the microbial mat of Salt Lake 48 (Novosibirsk region, Russia).</title>
        <authorList>
            <person name="Shipova A."/>
            <person name="Rozanov A.S."/>
            <person name="Bryanskaya A.V."/>
            <person name="Peltek S.E."/>
        </authorList>
    </citation>
    <scope>NUCLEOTIDE SEQUENCE [LARGE SCALE GENOMIC DNA]</scope>
    <source>
        <strain evidence="2">SL48-SHIP-2</strain>
    </source>
</reference>
<name>A0A540V0E3_9GAMM</name>
<organism evidence="2 3">
    <name type="scientific">Spiribacter salinus</name>
    <dbReference type="NCBI Taxonomy" id="1335746"/>
    <lineage>
        <taxon>Bacteria</taxon>
        <taxon>Pseudomonadati</taxon>
        <taxon>Pseudomonadota</taxon>
        <taxon>Gammaproteobacteria</taxon>
        <taxon>Chromatiales</taxon>
        <taxon>Ectothiorhodospiraceae</taxon>
        <taxon>Spiribacter</taxon>
    </lineage>
</organism>
<gene>
    <name evidence="2" type="ORF">FKY71_20500</name>
</gene>
<evidence type="ECO:0000256" key="1">
    <source>
        <dbReference type="SAM" id="Phobius"/>
    </source>
</evidence>
<evidence type="ECO:0000313" key="3">
    <source>
        <dbReference type="Proteomes" id="UP000315400"/>
    </source>
</evidence>
<accession>A0A540V0E3</accession>
<feature type="transmembrane region" description="Helical" evidence="1">
    <location>
        <begin position="15"/>
        <end position="35"/>
    </location>
</feature>
<keyword evidence="1" id="KW-0812">Transmembrane</keyword>
<dbReference type="EMBL" id="VIFK01000731">
    <property type="protein sequence ID" value="TQE90226.1"/>
    <property type="molecule type" value="Genomic_DNA"/>
</dbReference>
<keyword evidence="1" id="KW-0472">Membrane</keyword>
<dbReference type="AlphaFoldDB" id="A0A540V0E3"/>
<feature type="transmembrane region" description="Helical" evidence="1">
    <location>
        <begin position="47"/>
        <end position="66"/>
    </location>
</feature>
<dbReference type="Proteomes" id="UP000315400">
    <property type="component" value="Unassembled WGS sequence"/>
</dbReference>
<feature type="transmembrane region" description="Helical" evidence="1">
    <location>
        <begin position="81"/>
        <end position="99"/>
    </location>
</feature>
<keyword evidence="1" id="KW-1133">Transmembrane helix</keyword>
<evidence type="ECO:0000313" key="2">
    <source>
        <dbReference type="EMBL" id="TQE90226.1"/>
    </source>
</evidence>
<comment type="caution">
    <text evidence="2">The sequence shown here is derived from an EMBL/GenBank/DDBJ whole genome shotgun (WGS) entry which is preliminary data.</text>
</comment>
<protein>
    <submittedName>
        <fullName evidence="2">Uncharacterized protein</fullName>
    </submittedName>
</protein>
<proteinExistence type="predicted"/>